<organism evidence="4 5">
    <name type="scientific">Streptomyces longispororuber</name>
    <dbReference type="NCBI Taxonomy" id="68230"/>
    <lineage>
        <taxon>Bacteria</taxon>
        <taxon>Bacillati</taxon>
        <taxon>Actinomycetota</taxon>
        <taxon>Actinomycetes</taxon>
        <taxon>Kitasatosporales</taxon>
        <taxon>Streptomycetaceae</taxon>
        <taxon>Streptomyces</taxon>
    </lineage>
</organism>
<protein>
    <recommendedName>
        <fullName evidence="3">Pyrrolo-quinoline quinone repeat domain-containing protein</fullName>
    </recommendedName>
</protein>
<sequence>MSQGPPRSQFTQSVLAEDSARRQRRTRLLAGTAGLLALVLCTGGWMLWSATDDEADAQDAKAVQQAPDDIRDTVEDLPRSPAGRLIVDYREKEFGKRRGADASVPAPGTWATDKTLVRGVGDQLKGFTFGTSEQAWSTDLGGPICDTTRHVTADGRTAVLVQERAEDDGDGEGDGKKPGKSQDKKDKKDGDKKKDDKGAGKGEKDGDKKDGKGKKGDKSKKGKGKGKEKREDKKRKPARPEPPATCDRLVFVDLDTGKKLWQARLPEARTAFAPNTNVTMTRGAVTVAWGEGSVAYDMADGKRMWASASASACGDAGFAGGRALLALRRCGDGDDRTYRVQKVDPRTGDPVWTYKVDRGTRNVYLVSSEPAVIAVAAGDGDDGAVADLIALDDRGAYRATVGMPEGRYVEDCLAPLFGAVETCPSIAVGRDQLYLATERKGADANEIVSFDLTTGRAVRKFPSQGRGTMYPLEVSGGKLLAFRGSGNGVDPDAVVSLDPETGKERPFLLFSVPDTVGPVEPGRADVVVEGGRVFIAPKELRAAREGAGEGAAYGALGIEGA</sequence>
<dbReference type="SUPFAM" id="SSF50998">
    <property type="entry name" value="Quinoprotein alcohol dehydrogenase-like"/>
    <property type="match status" value="1"/>
</dbReference>
<dbReference type="AlphaFoldDB" id="A0A919DRZ7"/>
<keyword evidence="2" id="KW-0812">Transmembrane</keyword>
<feature type="region of interest" description="Disordered" evidence="1">
    <location>
        <begin position="162"/>
        <end position="247"/>
    </location>
</feature>
<dbReference type="Proteomes" id="UP000608024">
    <property type="component" value="Unassembled WGS sequence"/>
</dbReference>
<keyword evidence="5" id="KW-1185">Reference proteome</keyword>
<dbReference type="Pfam" id="PF13360">
    <property type="entry name" value="PQQ_2"/>
    <property type="match status" value="1"/>
</dbReference>
<feature type="compositionally biased region" description="Basic residues" evidence="1">
    <location>
        <begin position="217"/>
        <end position="237"/>
    </location>
</feature>
<feature type="domain" description="Pyrrolo-quinoline quinone repeat" evidence="3">
    <location>
        <begin position="250"/>
        <end position="459"/>
    </location>
</feature>
<reference evidence="4" key="2">
    <citation type="submission" date="2020-09" db="EMBL/GenBank/DDBJ databases">
        <authorList>
            <person name="Sun Q."/>
            <person name="Ohkuma M."/>
        </authorList>
    </citation>
    <scope>NUCLEOTIDE SEQUENCE</scope>
    <source>
        <strain evidence="4">JCM 4784</strain>
    </source>
</reference>
<evidence type="ECO:0000256" key="1">
    <source>
        <dbReference type="SAM" id="MobiDB-lite"/>
    </source>
</evidence>
<feature type="compositionally biased region" description="Basic and acidic residues" evidence="1">
    <location>
        <begin position="173"/>
        <end position="216"/>
    </location>
</feature>
<dbReference type="InterPro" id="IPR015943">
    <property type="entry name" value="WD40/YVTN_repeat-like_dom_sf"/>
</dbReference>
<keyword evidence="2" id="KW-0472">Membrane</keyword>
<evidence type="ECO:0000256" key="2">
    <source>
        <dbReference type="SAM" id="Phobius"/>
    </source>
</evidence>
<dbReference type="Gene3D" id="2.130.10.10">
    <property type="entry name" value="YVTN repeat-like/Quinoprotein amine dehydrogenase"/>
    <property type="match status" value="2"/>
</dbReference>
<accession>A0A919DRZ7</accession>
<dbReference type="EMBL" id="BNBT01000083">
    <property type="protein sequence ID" value="GHE74004.1"/>
    <property type="molecule type" value="Genomic_DNA"/>
</dbReference>
<comment type="caution">
    <text evidence="4">The sequence shown here is derived from an EMBL/GenBank/DDBJ whole genome shotgun (WGS) entry which is preliminary data.</text>
</comment>
<dbReference type="InterPro" id="IPR011047">
    <property type="entry name" value="Quinoprotein_ADH-like_sf"/>
</dbReference>
<dbReference type="InterPro" id="IPR002372">
    <property type="entry name" value="PQQ_rpt_dom"/>
</dbReference>
<feature type="transmembrane region" description="Helical" evidence="2">
    <location>
        <begin position="28"/>
        <end position="48"/>
    </location>
</feature>
<evidence type="ECO:0000259" key="3">
    <source>
        <dbReference type="Pfam" id="PF13360"/>
    </source>
</evidence>
<dbReference type="PANTHER" id="PTHR34512:SF30">
    <property type="entry name" value="OUTER MEMBRANE PROTEIN ASSEMBLY FACTOR BAMB"/>
    <property type="match status" value="1"/>
</dbReference>
<evidence type="ECO:0000313" key="4">
    <source>
        <dbReference type="EMBL" id="GHE74004.1"/>
    </source>
</evidence>
<name>A0A919DRZ7_9ACTN</name>
<keyword evidence="2" id="KW-1133">Transmembrane helix</keyword>
<evidence type="ECO:0000313" key="5">
    <source>
        <dbReference type="Proteomes" id="UP000608024"/>
    </source>
</evidence>
<gene>
    <name evidence="4" type="ORF">GCM10018785_47660</name>
</gene>
<proteinExistence type="predicted"/>
<dbReference type="PANTHER" id="PTHR34512">
    <property type="entry name" value="CELL SURFACE PROTEIN"/>
    <property type="match status" value="1"/>
</dbReference>
<reference evidence="4" key="1">
    <citation type="journal article" date="2014" name="Int. J. Syst. Evol. Microbiol.">
        <title>Complete genome sequence of Corynebacterium casei LMG S-19264T (=DSM 44701T), isolated from a smear-ripened cheese.</title>
        <authorList>
            <consortium name="US DOE Joint Genome Institute (JGI-PGF)"/>
            <person name="Walter F."/>
            <person name="Albersmeier A."/>
            <person name="Kalinowski J."/>
            <person name="Ruckert C."/>
        </authorList>
    </citation>
    <scope>NUCLEOTIDE SEQUENCE</scope>
    <source>
        <strain evidence="4">JCM 4784</strain>
    </source>
</reference>
<dbReference type="RefSeq" id="WP_190138061.1">
    <property type="nucleotide sequence ID" value="NZ_BNBT01000083.1"/>
</dbReference>